<evidence type="ECO:0000313" key="3">
    <source>
        <dbReference type="Proteomes" id="UP000265631"/>
    </source>
</evidence>
<accession>A0A395MEC3</accession>
<name>A0A395MEC3_9HYPO</name>
<dbReference type="Proteomes" id="UP000265631">
    <property type="component" value="Unassembled WGS sequence"/>
</dbReference>
<comment type="caution">
    <text evidence="2">The sequence shown here is derived from an EMBL/GenBank/DDBJ whole genome shotgun (WGS) entry which is preliminary data.</text>
</comment>
<dbReference type="EMBL" id="PXXK01000312">
    <property type="protein sequence ID" value="RFN46248.1"/>
    <property type="molecule type" value="Genomic_DNA"/>
</dbReference>
<protein>
    <submittedName>
        <fullName evidence="2">Gag protein</fullName>
    </submittedName>
</protein>
<evidence type="ECO:0000256" key="1">
    <source>
        <dbReference type="SAM" id="MobiDB-lite"/>
    </source>
</evidence>
<organism evidence="2 3">
    <name type="scientific">Fusarium flagelliforme</name>
    <dbReference type="NCBI Taxonomy" id="2675880"/>
    <lineage>
        <taxon>Eukaryota</taxon>
        <taxon>Fungi</taxon>
        <taxon>Dikarya</taxon>
        <taxon>Ascomycota</taxon>
        <taxon>Pezizomycotina</taxon>
        <taxon>Sordariomycetes</taxon>
        <taxon>Hypocreomycetidae</taxon>
        <taxon>Hypocreales</taxon>
        <taxon>Nectriaceae</taxon>
        <taxon>Fusarium</taxon>
        <taxon>Fusarium incarnatum-equiseti species complex</taxon>
    </lineage>
</organism>
<dbReference type="AlphaFoldDB" id="A0A395MEC3"/>
<feature type="compositionally biased region" description="Basic and acidic residues" evidence="1">
    <location>
        <begin position="309"/>
        <end position="325"/>
    </location>
</feature>
<sequence>MSSNSATKNYLLNGAADWDAFEHAYALKISAERVSHLGRLEDPSDFPTLRIQKPSRPEFSNYPVRLGTEVESRGTRSGTGNRTATLSSEASTATSYTELSREDQEAYKVEVTLYRNDLDLFNKEADGIRNVLNWMVEKIDPHYVETCSPATNRTADHDNIAQFYSSLKAACGVNDGWRRKEARARYLQVLKDAANGQKDCSDWITSWEKAIRVAQLRKVPETIHSSSWFEDTQQALDRHFDVFLRVERGQNKDRIEAGTYKTLDFSSEFQEEIKKRKVPKAIAPRVAKGSFATAAGNATQENAKRSRSTTRESREGSAKKARPSIEGKAHCTLCERKHKLPNTVSCWVAFPEKAPKNLYPSKKQLDLFAQRLEDKMEVRELFEQLKPRESSANEKDK</sequence>
<reference evidence="2 3" key="1">
    <citation type="journal article" date="2018" name="PLoS Pathog.">
        <title>Evolution of structural diversity of trichothecenes, a family of toxins produced by plant pathogenic and entomopathogenic fungi.</title>
        <authorList>
            <person name="Proctor R.H."/>
            <person name="McCormick S.P."/>
            <person name="Kim H.S."/>
            <person name="Cardoza R.E."/>
            <person name="Stanley A.M."/>
            <person name="Lindo L."/>
            <person name="Kelly A."/>
            <person name="Brown D.W."/>
            <person name="Lee T."/>
            <person name="Vaughan M.M."/>
            <person name="Alexander N.J."/>
            <person name="Busman M."/>
            <person name="Gutierrez S."/>
        </authorList>
    </citation>
    <scope>NUCLEOTIDE SEQUENCE [LARGE SCALE GENOMIC DNA]</scope>
    <source>
        <strain evidence="2 3">NRRL 13405</strain>
    </source>
</reference>
<evidence type="ECO:0000313" key="2">
    <source>
        <dbReference type="EMBL" id="RFN46248.1"/>
    </source>
</evidence>
<feature type="compositionally biased region" description="Low complexity" evidence="1">
    <location>
        <begin position="83"/>
        <end position="98"/>
    </location>
</feature>
<feature type="region of interest" description="Disordered" evidence="1">
    <location>
        <begin position="292"/>
        <end position="325"/>
    </location>
</feature>
<dbReference type="STRING" id="2594813.A0A395MEC3"/>
<proteinExistence type="predicted"/>
<gene>
    <name evidence="2" type="ORF">FIE12Z_9505</name>
</gene>
<feature type="region of interest" description="Disordered" evidence="1">
    <location>
        <begin position="45"/>
        <end position="99"/>
    </location>
</feature>
<keyword evidence="3" id="KW-1185">Reference proteome</keyword>